<dbReference type="RefSeq" id="WP_311660585.1">
    <property type="nucleotide sequence ID" value="NZ_JAVRHY010000023.1"/>
</dbReference>
<dbReference type="InterPro" id="IPR029044">
    <property type="entry name" value="Nucleotide-diphossugar_trans"/>
</dbReference>
<dbReference type="PANTHER" id="PTHR43685:SF11">
    <property type="entry name" value="GLYCOSYLTRANSFERASE TAGX-RELATED"/>
    <property type="match status" value="1"/>
</dbReference>
<dbReference type="EC" id="2.4.-.-" evidence="2"/>
<dbReference type="InterPro" id="IPR050834">
    <property type="entry name" value="Glycosyltransf_2"/>
</dbReference>
<keyword evidence="2" id="KW-0328">Glycosyltransferase</keyword>
<dbReference type="InterPro" id="IPR001173">
    <property type="entry name" value="Glyco_trans_2-like"/>
</dbReference>
<accession>A0ABU3BDE6</accession>
<gene>
    <name evidence="2" type="ORF">RM531_15495</name>
</gene>
<dbReference type="Pfam" id="PF00535">
    <property type="entry name" value="Glycos_transf_2"/>
    <property type="match status" value="1"/>
</dbReference>
<evidence type="ECO:0000259" key="1">
    <source>
        <dbReference type="Pfam" id="PF00535"/>
    </source>
</evidence>
<organism evidence="2 3">
    <name type="scientific">Spectribacter acetivorans</name>
    <dbReference type="NCBI Taxonomy" id="3075603"/>
    <lineage>
        <taxon>Bacteria</taxon>
        <taxon>Pseudomonadati</taxon>
        <taxon>Pseudomonadota</taxon>
        <taxon>Gammaproteobacteria</taxon>
        <taxon>Salinisphaerales</taxon>
        <taxon>Salinisphaeraceae</taxon>
        <taxon>Spectribacter</taxon>
    </lineage>
</organism>
<protein>
    <submittedName>
        <fullName evidence="2">Glycosyltransferase family 2 protein</fullName>
        <ecNumber evidence="2">2.4.-.-</ecNumber>
    </submittedName>
</protein>
<dbReference type="CDD" id="cd00761">
    <property type="entry name" value="Glyco_tranf_GTA_type"/>
    <property type="match status" value="1"/>
</dbReference>
<sequence length="316" mass="36200">MKTSRVPIITVLTCTYDRAWAIPRLYESLLKQESVLFEWVVVDDGSRDDTGCLINKLKQESGFQIRYVYQKNSGKHIAFNRGVSMARGDFVVPLDSDDELLPGSLGKLFASWHNISAKKKADCAGVLGRCVTANGELFGDKFAEDYFIGDLRRLRLKDKIKGDFSGFLRADVLKEFPFPECGVGRISFFPERIVFFRIAKKYNILFLKAGIMTYNHDSPQEQLTSLPMSRKYEAHRLHAKHMLNENLDCFFMNPKFFVREAAYFTRVSLHLKIPTTMTLKGVNGFKARCLVFMSYPIGVILFLLDRKRAGCFVRHS</sequence>
<keyword evidence="3" id="KW-1185">Reference proteome</keyword>
<keyword evidence="2" id="KW-0808">Transferase</keyword>
<comment type="caution">
    <text evidence="2">The sequence shown here is derived from an EMBL/GenBank/DDBJ whole genome shotgun (WGS) entry which is preliminary data.</text>
</comment>
<name>A0ABU3BDE6_9GAMM</name>
<feature type="domain" description="Glycosyltransferase 2-like" evidence="1">
    <location>
        <begin position="10"/>
        <end position="144"/>
    </location>
</feature>
<dbReference type="Proteomes" id="UP001259982">
    <property type="component" value="Unassembled WGS sequence"/>
</dbReference>
<dbReference type="SUPFAM" id="SSF53448">
    <property type="entry name" value="Nucleotide-diphospho-sugar transferases"/>
    <property type="match status" value="1"/>
</dbReference>
<dbReference type="GO" id="GO:0016757">
    <property type="term" value="F:glycosyltransferase activity"/>
    <property type="evidence" value="ECO:0007669"/>
    <property type="project" value="UniProtKB-KW"/>
</dbReference>
<evidence type="ECO:0000313" key="2">
    <source>
        <dbReference type="EMBL" id="MDT0619877.1"/>
    </source>
</evidence>
<dbReference type="PANTHER" id="PTHR43685">
    <property type="entry name" value="GLYCOSYLTRANSFERASE"/>
    <property type="match status" value="1"/>
</dbReference>
<dbReference type="Gene3D" id="3.90.550.10">
    <property type="entry name" value="Spore Coat Polysaccharide Biosynthesis Protein SpsA, Chain A"/>
    <property type="match status" value="1"/>
</dbReference>
<proteinExistence type="predicted"/>
<evidence type="ECO:0000313" key="3">
    <source>
        <dbReference type="Proteomes" id="UP001259982"/>
    </source>
</evidence>
<reference evidence="2 3" key="1">
    <citation type="submission" date="2023-09" db="EMBL/GenBank/DDBJ databases">
        <authorList>
            <person name="Rey-Velasco X."/>
        </authorList>
    </citation>
    <scope>NUCLEOTIDE SEQUENCE [LARGE SCALE GENOMIC DNA]</scope>
    <source>
        <strain evidence="2 3">P385</strain>
    </source>
</reference>
<dbReference type="EMBL" id="JAVRHY010000023">
    <property type="protein sequence ID" value="MDT0619877.1"/>
    <property type="molecule type" value="Genomic_DNA"/>
</dbReference>